<evidence type="ECO:0000256" key="5">
    <source>
        <dbReference type="ARBA" id="ARBA00022801"/>
    </source>
</evidence>
<evidence type="ECO:0000256" key="4">
    <source>
        <dbReference type="ARBA" id="ARBA00022786"/>
    </source>
</evidence>
<keyword evidence="3" id="KW-0645">Protease</keyword>
<comment type="caution">
    <text evidence="7">The sequence shown here is derived from an EMBL/GenBank/DDBJ whole genome shotgun (WGS) entry which is preliminary data.</text>
</comment>
<evidence type="ECO:0000256" key="6">
    <source>
        <dbReference type="ARBA" id="ARBA00022807"/>
    </source>
</evidence>
<dbReference type="AlphaFoldDB" id="A0A1D2MC98"/>
<evidence type="ECO:0000256" key="2">
    <source>
        <dbReference type="ARBA" id="ARBA00012759"/>
    </source>
</evidence>
<dbReference type="PANTHER" id="PTHR13367:SF33">
    <property type="entry name" value="P-LOOP CONTAINING NUCLEOSIDE TRIPHOSPHATE HYDROLASE PROTEIN"/>
    <property type="match status" value="1"/>
</dbReference>
<dbReference type="EC" id="3.4.19.12" evidence="2"/>
<dbReference type="EMBL" id="LJIJ01001876">
    <property type="protein sequence ID" value="ODM90627.1"/>
    <property type="molecule type" value="Genomic_DNA"/>
</dbReference>
<dbReference type="OrthoDB" id="9991011at2759"/>
<keyword evidence="6" id="KW-0788">Thiol protease</keyword>
<gene>
    <name evidence="7" type="ORF">Ocin01_16055</name>
</gene>
<keyword evidence="8" id="KW-1185">Reference proteome</keyword>
<keyword evidence="4" id="KW-0833">Ubl conjugation pathway</keyword>
<proteinExistence type="predicted"/>
<comment type="catalytic activity">
    <reaction evidence="1">
        <text>Thiol-dependent hydrolysis of ester, thioester, amide, peptide and isopeptide bonds formed by the C-terminal Gly of ubiquitin (a 76-residue protein attached to proteins as an intracellular targeting signal).</text>
        <dbReference type="EC" id="3.4.19.12"/>
    </reaction>
</comment>
<organism evidence="7 8">
    <name type="scientific">Orchesella cincta</name>
    <name type="common">Springtail</name>
    <name type="synonym">Podura cincta</name>
    <dbReference type="NCBI Taxonomy" id="48709"/>
    <lineage>
        <taxon>Eukaryota</taxon>
        <taxon>Metazoa</taxon>
        <taxon>Ecdysozoa</taxon>
        <taxon>Arthropoda</taxon>
        <taxon>Hexapoda</taxon>
        <taxon>Collembola</taxon>
        <taxon>Entomobryomorpha</taxon>
        <taxon>Entomobryoidea</taxon>
        <taxon>Orchesellidae</taxon>
        <taxon>Orchesellinae</taxon>
        <taxon>Orchesella</taxon>
    </lineage>
</organism>
<dbReference type="STRING" id="48709.A0A1D2MC98"/>
<evidence type="ECO:0000313" key="7">
    <source>
        <dbReference type="EMBL" id="ODM90627.1"/>
    </source>
</evidence>
<keyword evidence="5" id="KW-0378">Hydrolase</keyword>
<feature type="non-terminal residue" evidence="7">
    <location>
        <position position="1"/>
    </location>
</feature>
<dbReference type="PANTHER" id="PTHR13367">
    <property type="entry name" value="UBIQUITIN THIOESTERASE"/>
    <property type="match status" value="1"/>
</dbReference>
<dbReference type="GO" id="GO:0006508">
    <property type="term" value="P:proteolysis"/>
    <property type="evidence" value="ECO:0007669"/>
    <property type="project" value="UniProtKB-KW"/>
</dbReference>
<evidence type="ECO:0000256" key="3">
    <source>
        <dbReference type="ARBA" id="ARBA00022670"/>
    </source>
</evidence>
<evidence type="ECO:0000256" key="1">
    <source>
        <dbReference type="ARBA" id="ARBA00000707"/>
    </source>
</evidence>
<dbReference type="GO" id="GO:0004843">
    <property type="term" value="F:cysteine-type deubiquitinase activity"/>
    <property type="evidence" value="ECO:0007669"/>
    <property type="project" value="UniProtKB-EC"/>
</dbReference>
<name>A0A1D2MC98_ORCCI</name>
<dbReference type="Proteomes" id="UP000094527">
    <property type="component" value="Unassembled WGS sequence"/>
</dbReference>
<sequence length="656" mass="74944">QQDPTTGFSRAQYDSSLLLPSTISQQDLEELKKTNDMIETTIQKRENQSKRSLEMGVTCNDILNLMKQDKLKVLIDAGAIMLDLGNEAIAQRWLDLDHTIEGIVYFTSGNELVIKTRSESKESGGRDTPLKLSSYRDQLQNCAVYLDDYHTRGTDLKLPTNFKACVTIGSRMRRDKLVQACMRMRKLGKGQSVQFYLSHEASNKIREMKNKNGDKSDIISFRIFSCGVRQNSKEFEEDGLPYWAASAKTYTQKLAADEMFEASDKSSKAGKTLAKQCEDPEVFVLESIYGTYKSKQLLADVIPKWFLYVEDKLKTDRGYLGRLTNLPETVQRIISFYMRYVQKQIKLHIPKQEFLFSMLEEEQEKELEPEQEREVNVERPPRASPLLPKLCQNVELFVKLGGQLHVGKDGIVRLGDIFRNTTFANVVQAECWNSTMFVTEDFLNVIVPNGHSTKQDNFLRPLTYISSWSPTKFSNNNQPESLLVLSPFEVNELMPLFRSKTTPVTLHMFTGRSMEGQDILVNKPRLQLPTSRQGVQLNETTMAPFLIAAGNLFYDSMKEQKSFASFLGLRPRPWQEEDEAAFQAGLIEKTGFVIPSSNSKLWNSLASIFKRDPSGLVRAILKCRNDVLRDSDHTLRLLNQCAYITELEREDVLPEE</sequence>
<dbReference type="InterPro" id="IPR051346">
    <property type="entry name" value="OTU_Deubiquitinase"/>
</dbReference>
<dbReference type="OMA" id="FARERCC"/>
<evidence type="ECO:0000313" key="8">
    <source>
        <dbReference type="Proteomes" id="UP000094527"/>
    </source>
</evidence>
<reference evidence="7 8" key="1">
    <citation type="journal article" date="2016" name="Genome Biol. Evol.">
        <title>Gene Family Evolution Reflects Adaptation to Soil Environmental Stressors in the Genome of the Collembolan Orchesella cincta.</title>
        <authorList>
            <person name="Faddeeva-Vakhrusheva A."/>
            <person name="Derks M.F."/>
            <person name="Anvar S.Y."/>
            <person name="Agamennone V."/>
            <person name="Suring W."/>
            <person name="Smit S."/>
            <person name="van Straalen N.M."/>
            <person name="Roelofs D."/>
        </authorList>
    </citation>
    <scope>NUCLEOTIDE SEQUENCE [LARGE SCALE GENOMIC DNA]</scope>
    <source>
        <tissue evidence="7">Mixed pool</tissue>
    </source>
</reference>
<protein>
    <recommendedName>
        <fullName evidence="2">ubiquitinyl hydrolase 1</fullName>
        <ecNumber evidence="2">3.4.19.12</ecNumber>
    </recommendedName>
</protein>
<accession>A0A1D2MC98</accession>